<name>A0ABY7GYV1_9BACT</name>
<gene>
    <name evidence="2" type="ORF">O0S08_38720</name>
</gene>
<evidence type="ECO:0000259" key="1">
    <source>
        <dbReference type="Pfam" id="PF18299"/>
    </source>
</evidence>
<protein>
    <submittedName>
        <fullName evidence="2">ATP-grasp domain-containing protein</fullName>
    </submittedName>
</protein>
<accession>A0ABY7GYV1</accession>
<feature type="domain" description="ATP-grasp" evidence="1">
    <location>
        <begin position="6"/>
        <end position="45"/>
    </location>
</feature>
<dbReference type="Pfam" id="PF18299">
    <property type="entry name" value="R2K_2"/>
    <property type="match status" value="1"/>
</dbReference>
<evidence type="ECO:0000313" key="2">
    <source>
        <dbReference type="EMBL" id="WAS92153.1"/>
    </source>
</evidence>
<evidence type="ECO:0000313" key="3">
    <source>
        <dbReference type="Proteomes" id="UP001164459"/>
    </source>
</evidence>
<proteinExistence type="predicted"/>
<dbReference type="Proteomes" id="UP001164459">
    <property type="component" value="Chromosome"/>
</dbReference>
<dbReference type="InterPro" id="IPR041261">
    <property type="entry name" value="R2K_2"/>
</dbReference>
<dbReference type="EMBL" id="CP114040">
    <property type="protein sequence ID" value="WAS92153.1"/>
    <property type="molecule type" value="Genomic_DNA"/>
</dbReference>
<sequence length="70" mass="7478">MRSSCRRRVVIDVGAIEDRGWAVAEANPAWASGLCGCEPARVLAVLRACVVAGEASEAARWLRPRAGVTR</sequence>
<reference evidence="2" key="1">
    <citation type="submission" date="2022-11" db="EMBL/GenBank/DDBJ databases">
        <title>Minimal conservation of predation-associated metabolite biosynthetic gene clusters underscores biosynthetic potential of Myxococcota including descriptions for ten novel species: Archangium lansinium sp. nov., Myxococcus landrumus sp. nov., Nannocystis bai.</title>
        <authorList>
            <person name="Ahearne A."/>
            <person name="Stevens C."/>
            <person name="Dowd S."/>
        </authorList>
    </citation>
    <scope>NUCLEOTIDE SEQUENCE</scope>
    <source>
        <strain evidence="2">Fl3</strain>
    </source>
</reference>
<keyword evidence="3" id="KW-1185">Reference proteome</keyword>
<dbReference type="RefSeq" id="WP_269034502.1">
    <property type="nucleotide sequence ID" value="NZ_CP114040.1"/>
</dbReference>
<organism evidence="2 3">
    <name type="scientific">Nannocystis punicea</name>
    <dbReference type="NCBI Taxonomy" id="2995304"/>
    <lineage>
        <taxon>Bacteria</taxon>
        <taxon>Pseudomonadati</taxon>
        <taxon>Myxococcota</taxon>
        <taxon>Polyangia</taxon>
        <taxon>Nannocystales</taxon>
        <taxon>Nannocystaceae</taxon>
        <taxon>Nannocystis</taxon>
    </lineage>
</organism>